<organism evidence="1 2">
    <name type="scientific">Datura stramonium</name>
    <name type="common">Jimsonweed</name>
    <name type="synonym">Common thornapple</name>
    <dbReference type="NCBI Taxonomy" id="4076"/>
    <lineage>
        <taxon>Eukaryota</taxon>
        <taxon>Viridiplantae</taxon>
        <taxon>Streptophyta</taxon>
        <taxon>Embryophyta</taxon>
        <taxon>Tracheophyta</taxon>
        <taxon>Spermatophyta</taxon>
        <taxon>Magnoliopsida</taxon>
        <taxon>eudicotyledons</taxon>
        <taxon>Gunneridae</taxon>
        <taxon>Pentapetalae</taxon>
        <taxon>asterids</taxon>
        <taxon>lamiids</taxon>
        <taxon>Solanales</taxon>
        <taxon>Solanaceae</taxon>
        <taxon>Solanoideae</taxon>
        <taxon>Datureae</taxon>
        <taxon>Datura</taxon>
    </lineage>
</organism>
<gene>
    <name evidence="1" type="ORF">HAX54_004912</name>
</gene>
<sequence length="62" mass="6561">MVELLGFANAGSPYPSIELGLVVVSVGRHGRPVLFAKEVTVSKLVSQSSDNGICLEQLEGNF</sequence>
<proteinExistence type="predicted"/>
<evidence type="ECO:0000313" key="2">
    <source>
        <dbReference type="Proteomes" id="UP000823775"/>
    </source>
</evidence>
<reference evidence="1 2" key="1">
    <citation type="journal article" date="2021" name="BMC Genomics">
        <title>Datura genome reveals duplications of psychoactive alkaloid biosynthetic genes and high mutation rate following tissue culture.</title>
        <authorList>
            <person name="Rajewski A."/>
            <person name="Carter-House D."/>
            <person name="Stajich J."/>
            <person name="Litt A."/>
        </authorList>
    </citation>
    <scope>NUCLEOTIDE SEQUENCE [LARGE SCALE GENOMIC DNA]</scope>
    <source>
        <strain evidence="1">AR-01</strain>
    </source>
</reference>
<comment type="caution">
    <text evidence="1">The sequence shown here is derived from an EMBL/GenBank/DDBJ whole genome shotgun (WGS) entry which is preliminary data.</text>
</comment>
<name>A0ABS8T914_DATST</name>
<evidence type="ECO:0000313" key="1">
    <source>
        <dbReference type="EMBL" id="MCD7467464.1"/>
    </source>
</evidence>
<accession>A0ABS8T914</accession>
<keyword evidence="2" id="KW-1185">Reference proteome</keyword>
<dbReference type="Proteomes" id="UP000823775">
    <property type="component" value="Unassembled WGS sequence"/>
</dbReference>
<protein>
    <submittedName>
        <fullName evidence="1">Uncharacterized protein</fullName>
    </submittedName>
</protein>
<dbReference type="EMBL" id="JACEIK010001231">
    <property type="protein sequence ID" value="MCD7467464.1"/>
    <property type="molecule type" value="Genomic_DNA"/>
</dbReference>